<dbReference type="RefSeq" id="WP_187686579.1">
    <property type="nucleotide sequence ID" value="NZ_AP023396.1"/>
</dbReference>
<evidence type="ECO:0000313" key="2">
    <source>
        <dbReference type="Proteomes" id="UP000516173"/>
    </source>
</evidence>
<dbReference type="KEGG" id="nwl:NWFMUON74_07250"/>
<dbReference type="Proteomes" id="UP000516173">
    <property type="component" value="Chromosome"/>
</dbReference>
<accession>A0A7G1KFA3</accession>
<dbReference type="GeneID" id="80345348"/>
<reference evidence="1 2" key="1">
    <citation type="submission" date="2020-08" db="EMBL/GenBank/DDBJ databases">
        <title>Genome Sequencing of Nocardia wallacei strain FMUON74 and assembly.</title>
        <authorList>
            <person name="Toyokawa M."/>
            <person name="Uesaka K."/>
        </authorList>
    </citation>
    <scope>NUCLEOTIDE SEQUENCE [LARGE SCALE GENOMIC DNA]</scope>
    <source>
        <strain evidence="1 2">FMUON74</strain>
    </source>
</reference>
<dbReference type="AlphaFoldDB" id="A0A7G1KFA3"/>
<sequence>MAREDRGGGRVDPAGICGLAEVESAHRLMRRHRGCRVEHCEWKRVAYLTLVLHGRIAPQELGPRERAYQRGIPFPEIEFTTDPPTLQQVLDGLTRLAMPTLYPTDEREGDPR</sequence>
<keyword evidence="2" id="KW-1185">Reference proteome</keyword>
<proteinExistence type="predicted"/>
<evidence type="ECO:0000313" key="1">
    <source>
        <dbReference type="EMBL" id="BCK52953.1"/>
    </source>
</evidence>
<organism evidence="1 2">
    <name type="scientific">Nocardia wallacei</name>
    <dbReference type="NCBI Taxonomy" id="480035"/>
    <lineage>
        <taxon>Bacteria</taxon>
        <taxon>Bacillati</taxon>
        <taxon>Actinomycetota</taxon>
        <taxon>Actinomycetes</taxon>
        <taxon>Mycobacteriales</taxon>
        <taxon>Nocardiaceae</taxon>
        <taxon>Nocardia</taxon>
    </lineage>
</organism>
<protein>
    <submittedName>
        <fullName evidence="1">Uncharacterized protein</fullName>
    </submittedName>
</protein>
<dbReference type="EMBL" id="AP023396">
    <property type="protein sequence ID" value="BCK52953.1"/>
    <property type="molecule type" value="Genomic_DNA"/>
</dbReference>
<gene>
    <name evidence="1" type="ORF">NWFMUON74_07250</name>
</gene>
<name>A0A7G1KFA3_9NOCA</name>